<protein>
    <submittedName>
        <fullName evidence="2">S-layer protein</fullName>
    </submittedName>
</protein>
<dbReference type="AlphaFoldDB" id="A0A2S3R5X2"/>
<feature type="signal peptide" evidence="1">
    <location>
        <begin position="1"/>
        <end position="20"/>
    </location>
</feature>
<evidence type="ECO:0000313" key="2">
    <source>
        <dbReference type="EMBL" id="POB49110.1"/>
    </source>
</evidence>
<comment type="caution">
    <text evidence="2">The sequence shown here is derived from an EMBL/GenBank/DDBJ whole genome shotgun (WGS) entry which is preliminary data.</text>
</comment>
<reference evidence="2 3" key="1">
    <citation type="journal article" date="2018" name="Front. Microbiol.">
        <title>Phylogeny of Vibrio vulnificus from the Analysis of the Core-Genome: Implications for Intra-Species Taxonomy.</title>
        <authorList>
            <person name="Roig F.J."/>
            <person name="Gonzalez-Candelas F."/>
            <person name="Sanjuan E."/>
            <person name="Fouz B."/>
            <person name="Feil E.J."/>
            <person name="Llorens C."/>
            <person name="Baker-Austin C."/>
            <person name="Oliver J.D."/>
            <person name="Danin-Poleg Y."/>
            <person name="Gibas C.J."/>
            <person name="Kashi Y."/>
            <person name="Gulig P.A."/>
            <person name="Morrison S.S."/>
            <person name="Amaro C."/>
        </authorList>
    </citation>
    <scope>NUCLEOTIDE SEQUENCE [LARGE SCALE GENOMIC DNA]</scope>
    <source>
        <strain evidence="2 3">CECT4608</strain>
    </source>
</reference>
<dbReference type="Proteomes" id="UP000237466">
    <property type="component" value="Unassembled WGS sequence"/>
</dbReference>
<gene>
    <name evidence="2" type="ORF">CRN52_06480</name>
</gene>
<proteinExistence type="predicted"/>
<dbReference type="RefSeq" id="WP_103199988.1">
    <property type="nucleotide sequence ID" value="NZ_PDGH01000054.1"/>
</dbReference>
<evidence type="ECO:0000256" key="1">
    <source>
        <dbReference type="SAM" id="SignalP"/>
    </source>
</evidence>
<name>A0A2S3R5X2_VIBVL</name>
<dbReference type="EMBL" id="PDGH01000054">
    <property type="protein sequence ID" value="POB49110.1"/>
    <property type="molecule type" value="Genomic_DNA"/>
</dbReference>
<organism evidence="2 3">
    <name type="scientific">Vibrio vulnificus</name>
    <dbReference type="NCBI Taxonomy" id="672"/>
    <lineage>
        <taxon>Bacteria</taxon>
        <taxon>Pseudomonadati</taxon>
        <taxon>Pseudomonadota</taxon>
        <taxon>Gammaproteobacteria</taxon>
        <taxon>Vibrionales</taxon>
        <taxon>Vibrionaceae</taxon>
        <taxon>Vibrio</taxon>
    </lineage>
</organism>
<accession>A0A2S3R5X2</accession>
<feature type="chain" id="PRO_5015720773" evidence="1">
    <location>
        <begin position="21"/>
        <end position="526"/>
    </location>
</feature>
<keyword evidence="1" id="KW-0732">Signal</keyword>
<evidence type="ECO:0000313" key="3">
    <source>
        <dbReference type="Proteomes" id="UP000237466"/>
    </source>
</evidence>
<sequence length="526" mass="55741">MLKKTLLALAVASVATSASAMTLDVDKNIAGDAFSVNVLASQTKQSVLDKTSLEAVLNVKFVNSAVADADELRNAGEIILQLDGDAQFNETQIADWLTSPVTDDGAIPPVDTTAFPGIALDLAGAGTYSSDRADLAKVFKITDDGTNATISYTLDEGNKRLSLRLADTLDVSVANEADIDLRFDFFDNQMKQGFKLISGTTSQVKMNIGALENASYTADPQSTVALFKTDNLFKVEQTALANGKDATALVSSTYTQWETADADNYGIIRGVKFFNNTTKQNIQHKHVKLSLVGDFSGIATKNGKLADENGVATVWSVADGKATVTYSAVTTDSGLFAGNDNDPVYAGEAITLPKLIIDEANTVSIPAQKFALQVETVDNATFVPYVQNIGDAFVVVRDGMKFDTVTTGTSSSNVIYIRDVSKTLPADGGKIFVTITEYDAHDLENGGKGTDLVTRAELPVRLPSNGAVTLTPAGIAAALGVESTPARQARFYFEVETNEGEAAVKKQTAEGVDIQTGSIATVDFTL</sequence>